<dbReference type="EMBL" id="GDID01006284">
    <property type="protein sequence ID" value="JAP90322.1"/>
    <property type="molecule type" value="Transcribed_RNA"/>
</dbReference>
<accession>A0A146K070</accession>
<name>A0A146K070_9EUKA</name>
<sequence>IQSVLDILNKLSTADMHGEVNIDKVQNKLFIYQQNGQFFEFNQQKINSLANQKIEVVLQKLVFTFFNEVLEKKIKNALKNDPKKGHINWIQDCVYPLNRFNIIENMYHPNYFGSIQLKQPFNQYQQTNLSEIAQKFYLLDDQICVKFAKNNKLVYPTQKIVKAEIVQLRHLFSQAVELFKCDYTGNAAKLFQQISNYSSGLSIQKMDCVLYTMSQFYLLLIDSQSTMDDIKSQKSHIARMRDFTKLLPNLVCSGLINTALNVIICLLNMFVQFNQDEDFYELSQKLYEYSQFVGLNFFKSTQVFQFAVQFHQKLPKTYRVQLINGLKIMLSESTVGQVAFTSSHQNLQLDLFVSALNHQQLSPVKFSMFLIENMSSTTFYQLQEMQLLNVFDSEQIARRGFFLYNIQPEQIGFKTMLCKQQQEVTIKQNKTYYFEDFPVTLQLKQEISNEVMNVTAKQQFHQCRTQKQIQDFLTNKLNQFEYQSCYKQNDGLQKIYMHKPFQLKINLPASHPFVIYYHRLNVQQLSICLTNSEEVLNVQIMSTFFDYKSNNLSINVKFLLDNSEFVNQAAYIKQLVLSIDNFQFQIKIPKFEFIVAYKYVYLTLAQVQCISHHQFNSYNFSNNFIGRNPNDTYLMAHFDVKYFNIDQFFYNGNEQDQQAYVVKDDLYQALTLTQPITENSITLVSVINKHDPVFKFNYFSVSHHQNETKAIVIKCQISNFNKQVSNKLAMREAMLYGGELLNCNVQLVTNQFGQVVLQKDTQSVEHLVFQQLQESLNFQVKESSLMRQEFNDALSAMKLKKKVNDEKVVVYLGDEEKDVVRDLEIADLSVKCYNCVQINKFNCDDFGEFQAEFLVAENFKIQITVEFKGISLPK</sequence>
<organism evidence="1">
    <name type="scientific">Trepomonas sp. PC1</name>
    <dbReference type="NCBI Taxonomy" id="1076344"/>
    <lineage>
        <taxon>Eukaryota</taxon>
        <taxon>Metamonada</taxon>
        <taxon>Diplomonadida</taxon>
        <taxon>Hexamitidae</taxon>
        <taxon>Hexamitinae</taxon>
        <taxon>Trepomonas</taxon>
    </lineage>
</organism>
<reference evidence="1" key="1">
    <citation type="submission" date="2015-07" db="EMBL/GenBank/DDBJ databases">
        <title>Adaptation to a free-living lifestyle via gene acquisitions in the diplomonad Trepomonas sp. PC1.</title>
        <authorList>
            <person name="Xu F."/>
            <person name="Jerlstrom-Hultqvist J."/>
            <person name="Kolisko M."/>
            <person name="Simpson A.G.B."/>
            <person name="Roger A.J."/>
            <person name="Svard S.G."/>
            <person name="Andersson J.O."/>
        </authorList>
    </citation>
    <scope>NUCLEOTIDE SEQUENCE</scope>
    <source>
        <strain evidence="1">PC1</strain>
    </source>
</reference>
<feature type="non-terminal residue" evidence="1">
    <location>
        <position position="874"/>
    </location>
</feature>
<evidence type="ECO:0000313" key="1">
    <source>
        <dbReference type="EMBL" id="JAP90322.1"/>
    </source>
</evidence>
<gene>
    <name evidence="1" type="ORF">TPC1_30183</name>
</gene>
<feature type="non-terminal residue" evidence="1">
    <location>
        <position position="1"/>
    </location>
</feature>
<proteinExistence type="predicted"/>
<protein>
    <submittedName>
        <fullName evidence="1">Uncharacterized protein</fullName>
    </submittedName>
</protein>
<dbReference type="AlphaFoldDB" id="A0A146K070"/>